<dbReference type="AlphaFoldDB" id="A0ABD1SMR7"/>
<accession>A0ABD1SMR7</accession>
<dbReference type="EMBL" id="JBFOLJ010000010">
    <property type="protein sequence ID" value="KAL2500947.1"/>
    <property type="molecule type" value="Genomic_DNA"/>
</dbReference>
<evidence type="ECO:0000313" key="3">
    <source>
        <dbReference type="Proteomes" id="UP001604277"/>
    </source>
</evidence>
<evidence type="ECO:0000313" key="2">
    <source>
        <dbReference type="EMBL" id="KAL2500947.1"/>
    </source>
</evidence>
<proteinExistence type="predicted"/>
<evidence type="ECO:0000256" key="1">
    <source>
        <dbReference type="SAM" id="Phobius"/>
    </source>
</evidence>
<sequence length="117" mass="12545">MATGGGCTILCRLHSIPPLTHRNPTRHWPKKLLVNYKVAGGFAPGAIALHLVGPAITSGATSLLRCSRRMRSQFFSKFAPISPAKLEVTACYLDRSSNPVLSNLEPLALASILGYTT</sequence>
<gene>
    <name evidence="2" type="ORF">Fot_34795</name>
</gene>
<comment type="caution">
    <text evidence="2">The sequence shown here is derived from an EMBL/GenBank/DDBJ whole genome shotgun (WGS) entry which is preliminary data.</text>
</comment>
<reference evidence="3" key="1">
    <citation type="submission" date="2024-07" db="EMBL/GenBank/DDBJ databases">
        <title>Two chromosome-level genome assemblies of Korean endemic species Abeliophyllum distichum and Forsythia ovata (Oleaceae).</title>
        <authorList>
            <person name="Jang H."/>
        </authorList>
    </citation>
    <scope>NUCLEOTIDE SEQUENCE [LARGE SCALE GENOMIC DNA]</scope>
</reference>
<protein>
    <submittedName>
        <fullName evidence="2">Uncharacterized protein</fullName>
    </submittedName>
</protein>
<feature type="transmembrane region" description="Helical" evidence="1">
    <location>
        <begin position="42"/>
        <end position="64"/>
    </location>
</feature>
<keyword evidence="1" id="KW-1133">Transmembrane helix</keyword>
<organism evidence="2 3">
    <name type="scientific">Forsythia ovata</name>
    <dbReference type="NCBI Taxonomy" id="205694"/>
    <lineage>
        <taxon>Eukaryota</taxon>
        <taxon>Viridiplantae</taxon>
        <taxon>Streptophyta</taxon>
        <taxon>Embryophyta</taxon>
        <taxon>Tracheophyta</taxon>
        <taxon>Spermatophyta</taxon>
        <taxon>Magnoliopsida</taxon>
        <taxon>eudicotyledons</taxon>
        <taxon>Gunneridae</taxon>
        <taxon>Pentapetalae</taxon>
        <taxon>asterids</taxon>
        <taxon>lamiids</taxon>
        <taxon>Lamiales</taxon>
        <taxon>Oleaceae</taxon>
        <taxon>Forsythieae</taxon>
        <taxon>Forsythia</taxon>
    </lineage>
</organism>
<keyword evidence="1" id="KW-0812">Transmembrane</keyword>
<keyword evidence="3" id="KW-1185">Reference proteome</keyword>
<keyword evidence="1" id="KW-0472">Membrane</keyword>
<name>A0ABD1SMR7_9LAMI</name>
<dbReference type="Proteomes" id="UP001604277">
    <property type="component" value="Unassembled WGS sequence"/>
</dbReference>